<feature type="domain" description="MHD1" evidence="2">
    <location>
        <begin position="591"/>
        <end position="709"/>
    </location>
</feature>
<dbReference type="EMBL" id="HE612865">
    <property type="protein sequence ID" value="CCE64980.1"/>
    <property type="molecule type" value="Genomic_DNA"/>
</dbReference>
<proteinExistence type="predicted"/>
<evidence type="ECO:0000313" key="4">
    <source>
        <dbReference type="EMBL" id="CCE64980.1"/>
    </source>
</evidence>
<dbReference type="Gene3D" id="1.20.58.1100">
    <property type="match status" value="1"/>
</dbReference>
<feature type="domain" description="MHD2" evidence="3">
    <location>
        <begin position="1009"/>
        <end position="1152"/>
    </location>
</feature>
<dbReference type="InterPro" id="IPR052811">
    <property type="entry name" value="Glucose_resp_signaling"/>
</dbReference>
<dbReference type="Gene3D" id="2.60.40.150">
    <property type="entry name" value="C2 domain"/>
    <property type="match status" value="1"/>
</dbReference>
<dbReference type="PROSITE" id="PS51258">
    <property type="entry name" value="MHD1"/>
    <property type="match status" value="1"/>
</dbReference>
<evidence type="ECO:0000259" key="3">
    <source>
        <dbReference type="PROSITE" id="PS51259"/>
    </source>
</evidence>
<dbReference type="PROSITE" id="PS50004">
    <property type="entry name" value="C2"/>
    <property type="match status" value="1"/>
</dbReference>
<accession>G8BYN8</accession>
<evidence type="ECO:0000259" key="1">
    <source>
        <dbReference type="PROSITE" id="PS50004"/>
    </source>
</evidence>
<organism evidence="4 5">
    <name type="scientific">Tetrapisispora phaffii (strain ATCC 24235 / CBS 4417 / NBRC 1672 / NRRL Y-8282 / UCD 70-5)</name>
    <name type="common">Yeast</name>
    <name type="synonym">Fabospora phaffii</name>
    <dbReference type="NCBI Taxonomy" id="1071381"/>
    <lineage>
        <taxon>Eukaryota</taxon>
        <taxon>Fungi</taxon>
        <taxon>Dikarya</taxon>
        <taxon>Ascomycota</taxon>
        <taxon>Saccharomycotina</taxon>
        <taxon>Saccharomycetes</taxon>
        <taxon>Saccharomycetales</taxon>
        <taxon>Saccharomycetaceae</taxon>
        <taxon>Tetrapisispora</taxon>
    </lineage>
</organism>
<dbReference type="GeneID" id="11532971"/>
<dbReference type="SUPFAM" id="SSF49562">
    <property type="entry name" value="C2 domain (Calcium/lipid-binding domain, CaLB)"/>
    <property type="match status" value="1"/>
</dbReference>
<dbReference type="OMA" id="VLKSPKW"/>
<evidence type="ECO:0000313" key="5">
    <source>
        <dbReference type="Proteomes" id="UP000005666"/>
    </source>
</evidence>
<dbReference type="InterPro" id="IPR000008">
    <property type="entry name" value="C2_dom"/>
</dbReference>
<keyword evidence="5" id="KW-1185">Reference proteome</keyword>
<reference evidence="4 5" key="1">
    <citation type="journal article" date="2011" name="Proc. Natl. Acad. Sci. U.S.A.">
        <title>Evolutionary erosion of yeast sex chromosomes by mating-type switching accidents.</title>
        <authorList>
            <person name="Gordon J.L."/>
            <person name="Armisen D."/>
            <person name="Proux-Wera E."/>
            <person name="Oheigeartaigh S.S."/>
            <person name="Byrne K.P."/>
            <person name="Wolfe K.H."/>
        </authorList>
    </citation>
    <scope>NUCLEOTIDE SEQUENCE [LARGE SCALE GENOMIC DNA]</scope>
    <source>
        <strain evidence="5">ATCC 24235 / CBS 4417 / NBRC 1672 / NRRL Y-8282 / UCD 70-5</strain>
    </source>
</reference>
<dbReference type="PROSITE" id="PS51259">
    <property type="entry name" value="MHD2"/>
    <property type="match status" value="1"/>
</dbReference>
<dbReference type="AlphaFoldDB" id="G8BYN8"/>
<dbReference type="STRING" id="1071381.G8BYN8"/>
<gene>
    <name evidence="4" type="primary">TPHA0J01590</name>
    <name evidence="4" type="ordered locus">TPHA_0J01590</name>
</gene>
<dbReference type="PANTHER" id="PTHR47263:SF1">
    <property type="entry name" value="C2 DOMAIN PROTEIN (AFU_ORTHOLOGUE AFUA_7G02350)"/>
    <property type="match status" value="1"/>
</dbReference>
<evidence type="ECO:0008006" key="6">
    <source>
        <dbReference type="Google" id="ProtNLM"/>
    </source>
</evidence>
<dbReference type="OrthoDB" id="2015333at2759"/>
<name>G8BYN8_TETPH</name>
<sequence length="1276" mass="148979">MVRASSCMSSMSALKIQSVGDVYYPNVSLDETYNYTLKLLILDYINEPRFNSVKVDLQGKSNVIQRRIQPNVNSNNSDINKNKIDHHVDELTEKEILDKIAIKLIDYLNKVAMKEVTVSDSNTRRSLLKFYNDIYLGSDNNVKLRTFRNFEELLISFIKVANLEIQKLQLTDQAATLHTQLDCFIKILISILPNSLSRKHKETLSYYKSLIKDQENFDRNKVIFTTTHLDNYGIRSQGSDTNLTTQNTGKVRKPTFRVKEISHSNYLMQLFDINEIKFQQDVIKVIKESDNNMYVTELGFMESKIINDRWDVKPHQFTQRTHILIPDARQDIYLTLVKLVLQKELKKGSKYLELSSDAWYFILRTANFWGLNYYSTLSSLIYTAANLSILKETEIDVDIISNLLTVIYKRILTKTEYRNISSWNAKDQQMWNLNLYHTSNQCLYSLTKLVYDLFNKHKPKFSELLGFYHKHIIDAPSFKLFCEENNLDIKNLWLKTIKRAIFKVNENYYVFLLKKLPKNNDITTKHLKCLVIEILDEIAILRRKYPILLLDSIMIGNECLSCLTKLLSSDILMLWKHIQTVGSNIPPVTSLETYTTLSELRKIYTEVHSQAVFPFNIENIFINDLFSLADDISRNINNSVTNIIKTEKWDMLNEQVKHSIAVIDIFKMFNESISIFFNLGWNNNSHLNLIITFILKTFSNSLSLYATTVFRMVNYDLTNDNTIQEYQFQQDILKEVNTLHSTDISKDTAWNFTAMKNSLLFRKQKFPKPYEFSKRACIILNNTSKMLSMVDTVEDTISKINIAKVSNYNTYSNVFKVNLNTIYTVKIVSANNLPEITNNSLNGTYVSIIDSTNKIEIAKTHLVCGKSNPNWNQEFQFEKPFNEDINLSVILWNKVNGLMKKHENYETCGKASLSFDDNNFKRNGLPNHVVLQLDTQGEINLQVSIEEEQFDSFFYIGKIYRTLETSQEKIIQKIVQKFKEFICCTFSRNSLKILHGNSGSHKASKEQINDVLVPFFDYLNANLAILAMWLAEYLLHEVMLKVWDEVLNVAYELLLPPLSIADTKREYSKISSWDDSLKETLFNKNFIKGYGRQLTQIETETVFTWLNILCMEFFYNNGEGPSLVELKSEKYREILIIPLFYDKSDFELMEEIEILSSSFVKYLNKCISHNNSTNNFNLKATLISRQKTIIGCSSKSKRNYIREALIKQNEDILEKSVVKMDLILRILLSRKHFKFVREHLNWRREMKNKLLIERRVNEAVNWNFLNNKISKKSSIK</sequence>
<dbReference type="RefSeq" id="XP_003687414.1">
    <property type="nucleotide sequence ID" value="XM_003687366.1"/>
</dbReference>
<dbReference type="Pfam" id="PF00168">
    <property type="entry name" value="C2"/>
    <property type="match status" value="1"/>
</dbReference>
<dbReference type="eggNOG" id="ENOG502QQWJ">
    <property type="taxonomic scope" value="Eukaryota"/>
</dbReference>
<dbReference type="InterPro" id="IPR014772">
    <property type="entry name" value="Munc13_dom-2"/>
</dbReference>
<dbReference type="InterPro" id="IPR014770">
    <property type="entry name" value="Munc13_1"/>
</dbReference>
<evidence type="ECO:0000259" key="2">
    <source>
        <dbReference type="PROSITE" id="PS51258"/>
    </source>
</evidence>
<dbReference type="PANTHER" id="PTHR47263">
    <property type="entry name" value="ADENYLATE CYCLASE ACTIVATION PROTEIN GIT1"/>
    <property type="match status" value="1"/>
</dbReference>
<protein>
    <recommendedName>
        <fullName evidence="6">C2 domain-containing protein</fullName>
    </recommendedName>
</protein>
<dbReference type="SMART" id="SM00239">
    <property type="entry name" value="C2"/>
    <property type="match status" value="1"/>
</dbReference>
<dbReference type="Proteomes" id="UP000005666">
    <property type="component" value="Chromosome 10"/>
</dbReference>
<feature type="domain" description="C2" evidence="1">
    <location>
        <begin position="801"/>
        <end position="930"/>
    </location>
</feature>
<dbReference type="KEGG" id="tpf:TPHA_0J01590"/>
<dbReference type="HOGENOM" id="CLU_003023_1_0_1"/>
<dbReference type="Gene3D" id="1.10.357.50">
    <property type="match status" value="1"/>
</dbReference>
<dbReference type="InterPro" id="IPR035892">
    <property type="entry name" value="C2_domain_sf"/>
</dbReference>